<proteinExistence type="predicted"/>
<evidence type="ECO:0000256" key="1">
    <source>
        <dbReference type="SAM" id="MobiDB-lite"/>
    </source>
</evidence>
<keyword evidence="4" id="KW-1185">Reference proteome</keyword>
<dbReference type="Proteomes" id="UP000662466">
    <property type="component" value="Unassembled WGS sequence"/>
</dbReference>
<gene>
    <name evidence="2" type="ORF">CNMCM5793_008394</name>
    <name evidence="3" type="ORF">CNMCM6106_004564</name>
</gene>
<sequence length="441" mass="47683">MKSTTAKVPNGHGSCYKEVRFSPTATPIRRAQSVSTSNPASKFDQGRVLGRAGSDRFSYSALSADYLEQARSLLHRQRASFENERALFAEERQLWEKERALLRLRISELEALLKSKDTPNAGPPAPGTLVNFSLNPFGGPASTNSSNERHHNDNYMSAQVWEGSSPMSRPTRVFNDVEKADGENHRVSISKQGAHLPSTAPSLDAALSPQTRAAELSACMSIPVPIEKLDSKLDGITLKSSALPPEVVARVMTPPSPSPMDVSSESSDRTKSASDRRNSLKLKLSELGPPDVNLVKDAGHTPMVVIDGDADTEQASVNGDVITPAQGKEEEPFAPRATVAGQPAENSESYFPDVPDDPALKGPLSLRNEEEHDNDFLQELDLKLLDQARRAIGRSSGPDPDDQEVADADPTPNQCESVPELKFKDTTNFGTAFGISDCGKV</sequence>
<protein>
    <submittedName>
        <fullName evidence="2">Uncharacterized protein</fullName>
    </submittedName>
</protein>
<dbReference type="EMBL" id="JACBAF010002292">
    <property type="protein sequence ID" value="KAF7158198.1"/>
    <property type="molecule type" value="Genomic_DNA"/>
</dbReference>
<accession>A0A8H6UC71</accession>
<organism evidence="2 4">
    <name type="scientific">Aspergillus hiratsukae</name>
    <dbReference type="NCBI Taxonomy" id="1194566"/>
    <lineage>
        <taxon>Eukaryota</taxon>
        <taxon>Fungi</taxon>
        <taxon>Dikarya</taxon>
        <taxon>Ascomycota</taxon>
        <taxon>Pezizomycotina</taxon>
        <taxon>Eurotiomycetes</taxon>
        <taxon>Eurotiomycetidae</taxon>
        <taxon>Eurotiales</taxon>
        <taxon>Aspergillaceae</taxon>
        <taxon>Aspergillus</taxon>
        <taxon>Aspergillus subgen. Fumigati</taxon>
    </lineage>
</organism>
<feature type="compositionally biased region" description="Basic and acidic residues" evidence="1">
    <location>
        <begin position="266"/>
        <end position="278"/>
    </location>
</feature>
<dbReference type="EMBL" id="JACBAD010002059">
    <property type="protein sequence ID" value="KAF7118769.1"/>
    <property type="molecule type" value="Genomic_DNA"/>
</dbReference>
<dbReference type="AlphaFoldDB" id="A0A8H6UC71"/>
<dbReference type="Proteomes" id="UP000630445">
    <property type="component" value="Unassembled WGS sequence"/>
</dbReference>
<dbReference type="OrthoDB" id="5427699at2759"/>
<comment type="caution">
    <text evidence="2">The sequence shown here is derived from an EMBL/GenBank/DDBJ whole genome shotgun (WGS) entry which is preliminary data.</text>
</comment>
<reference evidence="2" key="1">
    <citation type="submission" date="2020-06" db="EMBL/GenBank/DDBJ databases">
        <title>Draft genome sequences of strains closely related to Aspergillus parafelis and Aspergillus hiratsukae.</title>
        <authorList>
            <person name="Dos Santos R.A.C."/>
            <person name="Rivero-Menendez O."/>
            <person name="Steenwyk J.L."/>
            <person name="Mead M.E."/>
            <person name="Goldman G.H."/>
            <person name="Alastruey-Izquierdo A."/>
            <person name="Rokas A."/>
        </authorList>
    </citation>
    <scope>NUCLEOTIDE SEQUENCE</scope>
    <source>
        <strain evidence="2">CNM-CM5793</strain>
        <strain evidence="3">CNM-CM6106</strain>
    </source>
</reference>
<evidence type="ECO:0000313" key="3">
    <source>
        <dbReference type="EMBL" id="KAF7158198.1"/>
    </source>
</evidence>
<evidence type="ECO:0000313" key="4">
    <source>
        <dbReference type="Proteomes" id="UP000630445"/>
    </source>
</evidence>
<feature type="region of interest" description="Disordered" evidence="1">
    <location>
        <begin position="250"/>
        <end position="296"/>
    </location>
</feature>
<feature type="region of interest" description="Disordered" evidence="1">
    <location>
        <begin position="324"/>
        <end position="373"/>
    </location>
</feature>
<feature type="region of interest" description="Disordered" evidence="1">
    <location>
        <begin position="388"/>
        <end position="420"/>
    </location>
</feature>
<evidence type="ECO:0000313" key="2">
    <source>
        <dbReference type="EMBL" id="KAF7118769.1"/>
    </source>
</evidence>
<name>A0A8H6UC71_9EURO</name>